<sequence length="201" mass="21095" precursor="true">MIRRSAVSLLLGSSALWGASSFHQAHAASASDAQQIQALQREMQEMRREMSGQISVLRQRLVRAESRNTPAANAAQARRVAASKGQPLPESYARDIHIGGDSGMGGGMGSSLGSAMQKADLGTPPSDRGVSSSWASFRAATEKEEAVHMGGMVVGFPGGRPTISSEDGCMPCPSAWPSMKILVASWACLRVVGKARAITKA</sequence>
<evidence type="ECO:0000313" key="4">
    <source>
        <dbReference type="EMBL" id="KPH87220.1"/>
    </source>
</evidence>
<reference evidence="4 5" key="1">
    <citation type="submission" date="2015-07" db="EMBL/GenBank/DDBJ databases">
        <title>Draft Genome Sequence of Komagataeibacter intermedius Strain AF2, Isolated from Kombucha Tea.</title>
        <authorList>
            <person name="Santos R.A."/>
            <person name="Berretta A.A."/>
            <person name="Barud H.S."/>
            <person name="Ribeiro S.J."/>
            <person name="Gonzalez-Garcia L.N."/>
            <person name="Zucchi T.D."/>
            <person name="Goldman G.H."/>
            <person name="Riano-Pachon D.M."/>
        </authorList>
    </citation>
    <scope>NUCLEOTIDE SEQUENCE [LARGE SCALE GENOMIC DNA]</scope>
    <source>
        <strain evidence="4 5">AF2</strain>
    </source>
</reference>
<evidence type="ECO:0000256" key="2">
    <source>
        <dbReference type="SAM" id="MobiDB-lite"/>
    </source>
</evidence>
<evidence type="ECO:0000256" key="1">
    <source>
        <dbReference type="SAM" id="Coils"/>
    </source>
</evidence>
<feature type="chain" id="PRO_5005871537" evidence="3">
    <location>
        <begin position="28"/>
        <end position="201"/>
    </location>
</feature>
<evidence type="ECO:0000256" key="3">
    <source>
        <dbReference type="SAM" id="SignalP"/>
    </source>
</evidence>
<dbReference type="EMBL" id="JUFX02000135">
    <property type="protein sequence ID" value="KPH87220.1"/>
    <property type="molecule type" value="Genomic_DNA"/>
</dbReference>
<comment type="caution">
    <text evidence="4">The sequence shown here is derived from an EMBL/GenBank/DDBJ whole genome shotgun (WGS) entry which is preliminary data.</text>
</comment>
<dbReference type="Proteomes" id="UP000031553">
    <property type="component" value="Unassembled WGS sequence"/>
</dbReference>
<keyword evidence="1" id="KW-0175">Coiled coil</keyword>
<feature type="region of interest" description="Disordered" evidence="2">
    <location>
        <begin position="103"/>
        <end position="137"/>
    </location>
</feature>
<evidence type="ECO:0000313" key="5">
    <source>
        <dbReference type="Proteomes" id="UP000031553"/>
    </source>
</evidence>
<feature type="coiled-coil region" evidence="1">
    <location>
        <begin position="29"/>
        <end position="67"/>
    </location>
</feature>
<name>A0A0N1FPI1_9PROT</name>
<organism evidence="4 5">
    <name type="scientific">Komagataeibacter intermedius AF2</name>
    <dbReference type="NCBI Taxonomy" id="1458464"/>
    <lineage>
        <taxon>Bacteria</taxon>
        <taxon>Pseudomonadati</taxon>
        <taxon>Pseudomonadota</taxon>
        <taxon>Alphaproteobacteria</taxon>
        <taxon>Acetobacterales</taxon>
        <taxon>Acetobacteraceae</taxon>
        <taxon>Komagataeibacter</taxon>
    </lineage>
</organism>
<dbReference type="AlphaFoldDB" id="A0A0N1FPI1"/>
<proteinExistence type="predicted"/>
<feature type="region of interest" description="Disordered" evidence="2">
    <location>
        <begin position="67"/>
        <end position="89"/>
    </location>
</feature>
<gene>
    <name evidence="4" type="ORF">GLUCOINTEAF2_0202198</name>
</gene>
<keyword evidence="3" id="KW-0732">Signal</keyword>
<accession>A0A0N1FPI1</accession>
<protein>
    <submittedName>
        <fullName evidence="4">Uncharacterized protein</fullName>
    </submittedName>
</protein>
<feature type="compositionally biased region" description="Low complexity" evidence="2">
    <location>
        <begin position="71"/>
        <end position="82"/>
    </location>
</feature>
<feature type="signal peptide" evidence="3">
    <location>
        <begin position="1"/>
        <end position="27"/>
    </location>
</feature>